<dbReference type="InterPro" id="IPR001590">
    <property type="entry name" value="Peptidase_M12B"/>
</dbReference>
<dbReference type="InterPro" id="IPR001762">
    <property type="entry name" value="Disintegrin_dom"/>
</dbReference>
<keyword evidence="12" id="KW-1185">Reference proteome</keyword>
<keyword evidence="3 8" id="KW-1133">Transmembrane helix</keyword>
<dbReference type="EMBL" id="VBQZ03000071">
    <property type="protein sequence ID" value="MXQ91444.1"/>
    <property type="molecule type" value="Genomic_DNA"/>
</dbReference>
<feature type="domain" description="Disintegrin" evidence="9">
    <location>
        <begin position="429"/>
        <end position="515"/>
    </location>
</feature>
<evidence type="ECO:0000256" key="4">
    <source>
        <dbReference type="ARBA" id="ARBA00023136"/>
    </source>
</evidence>
<dbReference type="Pfam" id="PF00200">
    <property type="entry name" value="Disintegrin"/>
    <property type="match status" value="1"/>
</dbReference>
<comment type="caution">
    <text evidence="11">The sequence shown here is derived from an EMBL/GenBank/DDBJ whole genome shotgun (WGS) entry which is preliminary data.</text>
</comment>
<dbReference type="FunFam" id="3.40.390.10:FF:000002">
    <property type="entry name" value="Disintegrin and metalloproteinase domain-containing protein 22"/>
    <property type="match status" value="1"/>
</dbReference>
<dbReference type="PROSITE" id="PS01186">
    <property type="entry name" value="EGF_2"/>
    <property type="match status" value="1"/>
</dbReference>
<feature type="active site" evidence="7">
    <location>
        <position position="365"/>
    </location>
</feature>
<sequence>MEAAVTPVDARDFSIRRWLHSGCSIMVTGEARVSMQVVGLLWLEVSLFSSGLSQERRSQSLNSPDVVIPLKVTNGSRGPNAPGWLSYSLQFGGQRRVVYIRAKKILVSKALPVFTYTDQHALQQDQPFVPNDCYYHGYVEGVPESLVALSTCAGGFQGMLRINDFTYEIKPIRHSTTFEHLVSKINTKETQFSPMRCGLTNKAAHQQLEFEEAEKLTLKQNSAYNRWAHLWFLELVVVVDHNFFIYSQSNFSKVQENVFVVVNIVDSIYQQLGTYVILMGIEIWNYGNVFPLISIEQVLEDFSQWKQISLSQLQYDAAHIFIENSLISVLGIAYVAGICHPPLDCGVNNFKGDPWSVFALTVAHELGHTLGMKHDEEFCVCGQSACIMNAIRLPAERFTNCSYAEFTKTTLNQGSCLHNVPIPEAVFMLNHCGNGVIEGEEKCDCGSIKQCEQDPCCLLNCTLRPGAACAFGLCCKDCKFMPSGELCRPQINECDLPEWCNGTSHQCPEDVHVQDGIPCSDSAFCYQKSCNSHDEQCREIFGEGAKSASQRCYKEINSQGSRFGHCGVNGTTYLKCPISDSFCGRVHCENVGNIPHLRDHSNLQYTHINGVTCWSTDYHLEMSIPDIPDVGEVKDGTMCGPGKICIHKKCVSLSLLSRACLPETCNMKGICNNKHHCHCGYGWSPPYCLHRGTGGSVDSGPASARRAFLPIVVPLGLFVLLLPLIAVFMYLQKRFRPKKTKTHSPN</sequence>
<keyword evidence="7" id="KW-0479">Metal-binding</keyword>
<dbReference type="CDD" id="cd04269">
    <property type="entry name" value="ZnMc_adamalysin_II_like"/>
    <property type="match status" value="1"/>
</dbReference>
<dbReference type="Proteomes" id="UP000322234">
    <property type="component" value="Unassembled WGS sequence"/>
</dbReference>
<evidence type="ECO:0000256" key="2">
    <source>
        <dbReference type="ARBA" id="ARBA00022692"/>
    </source>
</evidence>
<dbReference type="PROSITE" id="PS50214">
    <property type="entry name" value="DISINTEGRIN_2"/>
    <property type="match status" value="1"/>
</dbReference>
<dbReference type="FunFam" id="4.10.70.10:FF:000001">
    <property type="entry name" value="Disintegrin and metalloproteinase domain-containing protein 22"/>
    <property type="match status" value="1"/>
</dbReference>
<keyword evidence="7" id="KW-0862">Zinc</keyword>
<evidence type="ECO:0000256" key="3">
    <source>
        <dbReference type="ARBA" id="ARBA00022989"/>
    </source>
</evidence>
<dbReference type="PANTHER" id="PTHR11905">
    <property type="entry name" value="ADAM A DISINTEGRIN AND METALLOPROTEASE DOMAIN"/>
    <property type="match status" value="1"/>
</dbReference>
<dbReference type="InterPro" id="IPR018358">
    <property type="entry name" value="Disintegrin_CS"/>
</dbReference>
<dbReference type="Pfam" id="PF01562">
    <property type="entry name" value="Pep_M12B_propep"/>
    <property type="match status" value="1"/>
</dbReference>
<dbReference type="Pfam" id="PF01421">
    <property type="entry name" value="Reprolysin"/>
    <property type="match status" value="1"/>
</dbReference>
<proteinExistence type="predicted"/>
<keyword evidence="4 8" id="KW-0472">Membrane</keyword>
<dbReference type="InterPro" id="IPR036436">
    <property type="entry name" value="Disintegrin_dom_sf"/>
</dbReference>
<dbReference type="InterPro" id="IPR000742">
    <property type="entry name" value="EGF"/>
</dbReference>
<dbReference type="PRINTS" id="PR00289">
    <property type="entry name" value="DISINTEGRIN"/>
</dbReference>
<accession>A0A6B0RTT5</accession>
<dbReference type="GO" id="GO:0008584">
    <property type="term" value="P:male gonad development"/>
    <property type="evidence" value="ECO:0007669"/>
    <property type="project" value="TreeGrafter"/>
</dbReference>
<dbReference type="GO" id="GO:0009897">
    <property type="term" value="C:external side of plasma membrane"/>
    <property type="evidence" value="ECO:0007669"/>
    <property type="project" value="TreeGrafter"/>
</dbReference>
<evidence type="ECO:0000256" key="5">
    <source>
        <dbReference type="ARBA" id="ARBA00023157"/>
    </source>
</evidence>
<dbReference type="Gene3D" id="3.40.390.10">
    <property type="entry name" value="Collagenase (Catalytic Domain)"/>
    <property type="match status" value="1"/>
</dbReference>
<keyword evidence="5 7" id="KW-1015">Disulfide bond</keyword>
<evidence type="ECO:0000259" key="10">
    <source>
        <dbReference type="PROSITE" id="PS50215"/>
    </source>
</evidence>
<dbReference type="Gene3D" id="4.10.70.10">
    <property type="entry name" value="Disintegrin domain"/>
    <property type="match status" value="1"/>
</dbReference>
<feature type="domain" description="Peptidase M12B" evidence="10">
    <location>
        <begin position="231"/>
        <end position="421"/>
    </location>
</feature>
<dbReference type="SUPFAM" id="SSF57552">
    <property type="entry name" value="Blood coagulation inhibitor (disintegrin)"/>
    <property type="match status" value="1"/>
</dbReference>
<dbReference type="GO" id="GO:0004222">
    <property type="term" value="F:metalloendopeptidase activity"/>
    <property type="evidence" value="ECO:0007669"/>
    <property type="project" value="InterPro"/>
</dbReference>
<protein>
    <recommendedName>
        <fullName evidence="13">Disintegrin and metalloproteinase domain-containing protein 21</fullName>
    </recommendedName>
</protein>
<dbReference type="InterPro" id="IPR006586">
    <property type="entry name" value="ADAM_Cys-rich"/>
</dbReference>
<comment type="caution">
    <text evidence="7">Lacks conserved residue(s) required for the propagation of feature annotation.</text>
</comment>
<feature type="binding site" evidence="7">
    <location>
        <position position="368"/>
    </location>
    <ligand>
        <name>Zn(2+)</name>
        <dbReference type="ChEBI" id="CHEBI:29105"/>
        <note>catalytic</note>
    </ligand>
</feature>
<dbReference type="InterPro" id="IPR024079">
    <property type="entry name" value="MetalloPept_cat_dom_sf"/>
</dbReference>
<feature type="disulfide bond" evidence="6">
    <location>
        <begin position="487"/>
        <end position="507"/>
    </location>
</feature>
<feature type="transmembrane region" description="Helical" evidence="8">
    <location>
        <begin position="707"/>
        <end position="731"/>
    </location>
</feature>
<keyword evidence="2 8" id="KW-0812">Transmembrane</keyword>
<gene>
    <name evidence="11" type="ORF">E5288_WYG004637</name>
</gene>
<dbReference type="SMART" id="SM00608">
    <property type="entry name" value="ACR"/>
    <property type="match status" value="1"/>
</dbReference>
<dbReference type="InterPro" id="IPR002870">
    <property type="entry name" value="Peptidase_M12B_N"/>
</dbReference>
<dbReference type="GO" id="GO:1990913">
    <property type="term" value="C:sperm head plasma membrane"/>
    <property type="evidence" value="ECO:0007669"/>
    <property type="project" value="TreeGrafter"/>
</dbReference>
<evidence type="ECO:0000256" key="8">
    <source>
        <dbReference type="SAM" id="Phobius"/>
    </source>
</evidence>
<dbReference type="SUPFAM" id="SSF55486">
    <property type="entry name" value="Metalloproteases ('zincins'), catalytic domain"/>
    <property type="match status" value="1"/>
</dbReference>
<dbReference type="Pfam" id="PF08516">
    <property type="entry name" value="ADAM_CR"/>
    <property type="match status" value="1"/>
</dbReference>
<evidence type="ECO:0000313" key="12">
    <source>
        <dbReference type="Proteomes" id="UP000322234"/>
    </source>
</evidence>
<evidence type="ECO:0000256" key="7">
    <source>
        <dbReference type="PROSITE-ProRule" id="PRU00276"/>
    </source>
</evidence>
<dbReference type="GO" id="GO:0006508">
    <property type="term" value="P:proteolysis"/>
    <property type="evidence" value="ECO:0007669"/>
    <property type="project" value="InterPro"/>
</dbReference>
<comment type="subcellular location">
    <subcellularLocation>
        <location evidence="1">Membrane</location>
        <topology evidence="1">Single-pass type I membrane protein</topology>
    </subcellularLocation>
</comment>
<feature type="disulfide bond" evidence="7">
    <location>
        <begin position="381"/>
        <end position="386"/>
    </location>
</feature>
<evidence type="ECO:0000313" key="11">
    <source>
        <dbReference type="EMBL" id="MXQ91444.1"/>
    </source>
</evidence>
<evidence type="ECO:0000259" key="9">
    <source>
        <dbReference type="PROSITE" id="PS50214"/>
    </source>
</evidence>
<organism evidence="11 12">
    <name type="scientific">Bos mutus</name>
    <name type="common">wild yak</name>
    <dbReference type="NCBI Taxonomy" id="72004"/>
    <lineage>
        <taxon>Eukaryota</taxon>
        <taxon>Metazoa</taxon>
        <taxon>Chordata</taxon>
        <taxon>Craniata</taxon>
        <taxon>Vertebrata</taxon>
        <taxon>Euteleostomi</taxon>
        <taxon>Mammalia</taxon>
        <taxon>Eutheria</taxon>
        <taxon>Laurasiatheria</taxon>
        <taxon>Artiodactyla</taxon>
        <taxon>Ruminantia</taxon>
        <taxon>Pecora</taxon>
        <taxon>Bovidae</taxon>
        <taxon>Bovinae</taxon>
        <taxon>Bos</taxon>
    </lineage>
</organism>
<dbReference type="PANTHER" id="PTHR11905:SF116">
    <property type="entry name" value="DISINTEGRIN AND METALLOPROTEINASE DOMAIN-CONTAINING PROTEIN 21"/>
    <property type="match status" value="1"/>
</dbReference>
<feature type="binding site" evidence="7">
    <location>
        <position position="364"/>
    </location>
    <ligand>
        <name>Zn(2+)</name>
        <dbReference type="ChEBI" id="CHEBI:29105"/>
        <note>catalytic</note>
    </ligand>
</feature>
<dbReference type="PROSITE" id="PS00427">
    <property type="entry name" value="DISINTEGRIN_1"/>
    <property type="match status" value="1"/>
</dbReference>
<evidence type="ECO:0000256" key="1">
    <source>
        <dbReference type="ARBA" id="ARBA00004479"/>
    </source>
</evidence>
<dbReference type="PROSITE" id="PS50215">
    <property type="entry name" value="ADAM_MEPRO"/>
    <property type="match status" value="1"/>
</dbReference>
<evidence type="ECO:0000256" key="6">
    <source>
        <dbReference type="PROSITE-ProRule" id="PRU00068"/>
    </source>
</evidence>
<reference evidence="11" key="1">
    <citation type="submission" date="2019-10" db="EMBL/GenBank/DDBJ databases">
        <title>The sequence and de novo assembly of the wild yak genome.</title>
        <authorList>
            <person name="Liu Y."/>
        </authorList>
    </citation>
    <scope>NUCLEOTIDE SEQUENCE [LARGE SCALE GENOMIC DNA]</scope>
    <source>
        <strain evidence="11">WY2019</strain>
    </source>
</reference>
<evidence type="ECO:0008006" key="13">
    <source>
        <dbReference type="Google" id="ProtNLM"/>
    </source>
</evidence>
<dbReference type="InterPro" id="IPR034027">
    <property type="entry name" value="Reprolysin_adamalysin"/>
</dbReference>
<dbReference type="SMART" id="SM00050">
    <property type="entry name" value="DISIN"/>
    <property type="match status" value="1"/>
</dbReference>
<feature type="binding site" evidence="7">
    <location>
        <position position="374"/>
    </location>
    <ligand>
        <name>Zn(2+)</name>
        <dbReference type="ChEBI" id="CHEBI:29105"/>
        <note>catalytic</note>
    </ligand>
</feature>
<dbReference type="GO" id="GO:0046872">
    <property type="term" value="F:metal ion binding"/>
    <property type="evidence" value="ECO:0007669"/>
    <property type="project" value="UniProtKB-KW"/>
</dbReference>
<dbReference type="AlphaFoldDB" id="A0A6B0RTT5"/>
<name>A0A6B0RTT5_9CETA</name>